<proteinExistence type="predicted"/>
<accession>V7IUE1</accession>
<evidence type="ECO:0000313" key="2">
    <source>
        <dbReference type="Proteomes" id="UP000018534"/>
    </source>
</evidence>
<protein>
    <submittedName>
        <fullName evidence="1">Uncharacterized protein</fullName>
    </submittedName>
</protein>
<name>V7IUE1_SALET</name>
<dbReference type="EMBL" id="AZGR01000020">
    <property type="protein sequence ID" value="ETA88934.1"/>
    <property type="molecule type" value="Genomic_DNA"/>
</dbReference>
<sequence>MLLNSNSVCYPVLPQSHPLPPYSGGITEIFIPVIQNGFTLLP</sequence>
<comment type="caution">
    <text evidence="1">The sequence shown here is derived from an EMBL/GenBank/DDBJ whole genome shotgun (WGS) entry which is preliminary data.</text>
</comment>
<evidence type="ECO:0000313" key="1">
    <source>
        <dbReference type="EMBL" id="ETA88934.1"/>
    </source>
</evidence>
<reference evidence="1 2" key="1">
    <citation type="journal article" date="2014" name="Genome Announc.">
        <title>Whole-Genome Sequencing of Salmonella enterica subsp. enterica Serovar Cubana Strains Isolated from Agricultural Sources.</title>
        <authorList>
            <person name="Benahmed F.H."/>
            <person name="Gopinath G.R."/>
            <person name="Wang H."/>
            <person name="Jean-Gilles Beaubrun J."/>
            <person name="Grim C."/>
            <person name="Cheng C.M."/>
            <person name="McClelland M."/>
            <person name="Ayers S."/>
            <person name="Abbott J."/>
            <person name="Desai P."/>
            <person name="Frye J.G."/>
            <person name="Weinstock G."/>
            <person name="Hammack T.S."/>
            <person name="Hanes D.E."/>
            <person name="Rasmussen M.A."/>
            <person name="Davidson M.K."/>
        </authorList>
    </citation>
    <scope>NUCLEOTIDE SEQUENCE [LARGE SCALE GENOMIC DNA]</scope>
    <source>
        <strain evidence="1">76814</strain>
    </source>
</reference>
<organism evidence="1 2">
    <name type="scientific">Salmonella enterica subsp. enterica serovar Cubana str. 76814</name>
    <dbReference type="NCBI Taxonomy" id="1192560"/>
    <lineage>
        <taxon>Bacteria</taxon>
        <taxon>Pseudomonadati</taxon>
        <taxon>Pseudomonadota</taxon>
        <taxon>Gammaproteobacteria</taxon>
        <taxon>Enterobacterales</taxon>
        <taxon>Enterobacteriaceae</taxon>
        <taxon>Salmonella</taxon>
    </lineage>
</organism>
<dbReference type="Proteomes" id="UP000018534">
    <property type="component" value="Unassembled WGS sequence"/>
</dbReference>
<gene>
    <name evidence="1" type="ORF">A628_01011</name>
</gene>
<dbReference type="HOGENOM" id="CLU_3257582_0_0_6"/>
<dbReference type="AlphaFoldDB" id="V7IUE1"/>